<evidence type="ECO:0000313" key="1">
    <source>
        <dbReference type="EMBL" id="VFS68072.1"/>
    </source>
</evidence>
<dbReference type="Gene3D" id="3.10.105.10">
    <property type="entry name" value="Dipeptide-binding Protein, Domain 3"/>
    <property type="match status" value="1"/>
</dbReference>
<name>A0A485B6U6_RAOTE</name>
<gene>
    <name evidence="1" type="ORF">NCTC13038_01269</name>
</gene>
<dbReference type="EMBL" id="CAADJG010000002">
    <property type="protein sequence ID" value="VFS68072.1"/>
    <property type="molecule type" value="Genomic_DNA"/>
</dbReference>
<accession>A0A485B6U6</accession>
<proteinExistence type="predicted"/>
<reference evidence="1 2" key="1">
    <citation type="submission" date="2019-03" db="EMBL/GenBank/DDBJ databases">
        <authorList>
            <consortium name="Pathogen Informatics"/>
        </authorList>
    </citation>
    <scope>NUCLEOTIDE SEQUENCE [LARGE SCALE GENOMIC DNA]</scope>
    <source>
        <strain evidence="1 2">NCTC13038</strain>
    </source>
</reference>
<dbReference type="SUPFAM" id="SSF53850">
    <property type="entry name" value="Periplasmic binding protein-like II"/>
    <property type="match status" value="1"/>
</dbReference>
<dbReference type="AlphaFoldDB" id="A0A485B6U6"/>
<evidence type="ECO:0008006" key="3">
    <source>
        <dbReference type="Google" id="ProtNLM"/>
    </source>
</evidence>
<sequence>MQPLPMNEYIQQSLKSCFFNVDIKVTEWNTLFTNWRLGAKDPSAKGIDAINVSAAVNDPYFGMIRFSTAKAFPPVATNWGYFSTPETEKLATAVKHAFTPDEMNKAAGELHAALVDQVPFLFVAHDVGPRAISPAVSGVVQPQSWFIDLSLVSKKE</sequence>
<evidence type="ECO:0000313" key="2">
    <source>
        <dbReference type="Proteomes" id="UP000332594"/>
    </source>
</evidence>
<organism evidence="1 2">
    <name type="scientific">Raoultella terrigena</name>
    <name type="common">Klebsiella terrigena</name>
    <dbReference type="NCBI Taxonomy" id="577"/>
    <lineage>
        <taxon>Bacteria</taxon>
        <taxon>Pseudomonadati</taxon>
        <taxon>Pseudomonadota</taxon>
        <taxon>Gammaproteobacteria</taxon>
        <taxon>Enterobacterales</taxon>
        <taxon>Enterobacteriaceae</taxon>
        <taxon>Klebsiella/Raoultella group</taxon>
        <taxon>Raoultella</taxon>
    </lineage>
</organism>
<dbReference type="Proteomes" id="UP000332594">
    <property type="component" value="Unassembled WGS sequence"/>
</dbReference>
<protein>
    <recommendedName>
        <fullName evidence="3">Hemin-binding lipoprotein</fullName>
    </recommendedName>
</protein>